<dbReference type="Proteomes" id="UP000192368">
    <property type="component" value="Unassembled WGS sequence"/>
</dbReference>
<name>A0A1W1UZ60_PEPAS</name>
<evidence type="ECO:0000313" key="1">
    <source>
        <dbReference type="EMBL" id="SMB86395.1"/>
    </source>
</evidence>
<organism evidence="1 2">
    <name type="scientific">Peptoniphilus asaccharolyticus DSM 20463</name>
    <dbReference type="NCBI Taxonomy" id="573058"/>
    <lineage>
        <taxon>Bacteria</taxon>
        <taxon>Bacillati</taxon>
        <taxon>Bacillota</taxon>
        <taxon>Tissierellia</taxon>
        <taxon>Tissierellales</taxon>
        <taxon>Peptoniphilaceae</taxon>
        <taxon>Peptoniphilus</taxon>
    </lineage>
</organism>
<dbReference type="EMBL" id="FWWR01000009">
    <property type="protein sequence ID" value="SMB86395.1"/>
    <property type="molecule type" value="Genomic_DNA"/>
</dbReference>
<dbReference type="STRING" id="573058.SAMN00017477_0892"/>
<evidence type="ECO:0000313" key="2">
    <source>
        <dbReference type="Proteomes" id="UP000192368"/>
    </source>
</evidence>
<dbReference type="AlphaFoldDB" id="A0A1W1UZ60"/>
<keyword evidence="2" id="KW-1185">Reference proteome</keyword>
<sequence length="68" mass="7759">MILYLGVTTDEFELPLCVSDTAAELARMYGMTPNAVYCNIYNNQDGTRNGIKFLRIEVEDETHEKENP</sequence>
<gene>
    <name evidence="1" type="ORF">SAMN00017477_0892</name>
</gene>
<proteinExistence type="predicted"/>
<accession>A0A1W1UZ60</accession>
<reference evidence="2" key="1">
    <citation type="submission" date="2017-04" db="EMBL/GenBank/DDBJ databases">
        <authorList>
            <person name="Varghese N."/>
            <person name="Submissions S."/>
        </authorList>
    </citation>
    <scope>NUCLEOTIDE SEQUENCE [LARGE SCALE GENOMIC DNA]</scope>
    <source>
        <strain evidence="2">DSM 20463</strain>
    </source>
</reference>
<protein>
    <submittedName>
        <fullName evidence="1">Uncharacterized protein</fullName>
    </submittedName>
</protein>